<proteinExistence type="predicted"/>
<evidence type="ECO:0000313" key="2">
    <source>
        <dbReference type="EMBL" id="EPT05364.1"/>
    </source>
</evidence>
<dbReference type="HOGENOM" id="CLU_549860_0_0_1"/>
<accession>S8EQV3</accession>
<protein>
    <submittedName>
        <fullName evidence="2">Uncharacterized protein</fullName>
    </submittedName>
</protein>
<feature type="region of interest" description="Disordered" evidence="1">
    <location>
        <begin position="309"/>
        <end position="338"/>
    </location>
</feature>
<reference evidence="2 3" key="1">
    <citation type="journal article" date="2012" name="Science">
        <title>The Paleozoic origin of enzymatic lignin decomposition reconstructed from 31 fungal genomes.</title>
        <authorList>
            <person name="Floudas D."/>
            <person name="Binder M."/>
            <person name="Riley R."/>
            <person name="Barry K."/>
            <person name="Blanchette R.A."/>
            <person name="Henrissat B."/>
            <person name="Martinez A.T."/>
            <person name="Otillar R."/>
            <person name="Spatafora J.W."/>
            <person name="Yadav J.S."/>
            <person name="Aerts A."/>
            <person name="Benoit I."/>
            <person name="Boyd A."/>
            <person name="Carlson A."/>
            <person name="Copeland A."/>
            <person name="Coutinho P.M."/>
            <person name="de Vries R.P."/>
            <person name="Ferreira P."/>
            <person name="Findley K."/>
            <person name="Foster B."/>
            <person name="Gaskell J."/>
            <person name="Glotzer D."/>
            <person name="Gorecki P."/>
            <person name="Heitman J."/>
            <person name="Hesse C."/>
            <person name="Hori C."/>
            <person name="Igarashi K."/>
            <person name="Jurgens J.A."/>
            <person name="Kallen N."/>
            <person name="Kersten P."/>
            <person name="Kohler A."/>
            <person name="Kuees U."/>
            <person name="Kumar T.K.A."/>
            <person name="Kuo A."/>
            <person name="LaButti K."/>
            <person name="Larrondo L.F."/>
            <person name="Lindquist E."/>
            <person name="Ling A."/>
            <person name="Lombard V."/>
            <person name="Lucas S."/>
            <person name="Lundell T."/>
            <person name="Martin R."/>
            <person name="McLaughlin D.J."/>
            <person name="Morgenstern I."/>
            <person name="Morin E."/>
            <person name="Murat C."/>
            <person name="Nagy L.G."/>
            <person name="Nolan M."/>
            <person name="Ohm R.A."/>
            <person name="Patyshakuliyeva A."/>
            <person name="Rokas A."/>
            <person name="Ruiz-Duenas F.J."/>
            <person name="Sabat G."/>
            <person name="Salamov A."/>
            <person name="Samejima M."/>
            <person name="Schmutz J."/>
            <person name="Slot J.C."/>
            <person name="St John F."/>
            <person name="Stenlid J."/>
            <person name="Sun H."/>
            <person name="Sun S."/>
            <person name="Syed K."/>
            <person name="Tsang A."/>
            <person name="Wiebenga A."/>
            <person name="Young D."/>
            <person name="Pisabarro A."/>
            <person name="Eastwood D.C."/>
            <person name="Martin F."/>
            <person name="Cullen D."/>
            <person name="Grigoriev I.V."/>
            <person name="Hibbett D.S."/>
        </authorList>
    </citation>
    <scope>NUCLEOTIDE SEQUENCE</scope>
    <source>
        <strain evidence="3">FP-58527</strain>
    </source>
</reference>
<gene>
    <name evidence="2" type="ORF">FOMPIDRAFT_96817</name>
</gene>
<dbReference type="AlphaFoldDB" id="S8EQV3"/>
<sequence>MPPYPWDIYIKEMREKYACYGTALWNPSPHLGVDHGDVEIGDVGRIESGRFHRLFNTITGSTHPDWVLPLSFERLSRADIEPLIVHEDITQSCLYSHSFMTINVEGAASTSVGTPTAGVSLRCAKKRGAILQLPKYDSLNDASSHGGTPLPATGKRLSRNTIIPPYVARNIQTWHRFARETAHWDADERDLVFVSGYFETTHWAVAACTDHGVDARVSIQGGHAPLEVSFTIHAAACTSEFFHTQRGPSAPTRMRQCVFLDLYRGRSRNTRLGIMGSVATWRTFSGTALGAHLDPPVSRRRGWSLGDAVKPSRLATPQAHEDAFPGTTESDDREASDDPMSKLIEHILTYSTVDVAVVSTYDVYDLWRREAGKQTRSIPAQDTSFQKVNSWCQPKDIVGINAATSVIAGILNVNVPARNEKTTTRLPEPCPDLAWSDKDFGSFSPPDGSWLATPPDSMALDVAVGGPSSYGILQALEQSMESDQEPWETNVKSTQW</sequence>
<evidence type="ECO:0000313" key="3">
    <source>
        <dbReference type="Proteomes" id="UP000015241"/>
    </source>
</evidence>
<keyword evidence="3" id="KW-1185">Reference proteome</keyword>
<name>S8EQV3_FOMSC</name>
<organism evidence="2 3">
    <name type="scientific">Fomitopsis schrenkii</name>
    <name type="common">Brown rot fungus</name>
    <dbReference type="NCBI Taxonomy" id="2126942"/>
    <lineage>
        <taxon>Eukaryota</taxon>
        <taxon>Fungi</taxon>
        <taxon>Dikarya</taxon>
        <taxon>Basidiomycota</taxon>
        <taxon>Agaricomycotina</taxon>
        <taxon>Agaricomycetes</taxon>
        <taxon>Polyporales</taxon>
        <taxon>Fomitopsis</taxon>
    </lineage>
</organism>
<dbReference type="EMBL" id="KE504124">
    <property type="protein sequence ID" value="EPT05364.1"/>
    <property type="molecule type" value="Genomic_DNA"/>
</dbReference>
<dbReference type="Proteomes" id="UP000015241">
    <property type="component" value="Unassembled WGS sequence"/>
</dbReference>
<dbReference type="OrthoDB" id="2792418at2759"/>
<evidence type="ECO:0000256" key="1">
    <source>
        <dbReference type="SAM" id="MobiDB-lite"/>
    </source>
</evidence>
<dbReference type="InParanoid" id="S8EQV3"/>